<accession>A0A9K3H8I5</accession>
<gene>
    <name evidence="1" type="ORF">HanXRQr2_Chr14g0654721</name>
</gene>
<reference evidence="1" key="1">
    <citation type="journal article" date="2017" name="Nature">
        <title>The sunflower genome provides insights into oil metabolism, flowering and Asterid evolution.</title>
        <authorList>
            <person name="Badouin H."/>
            <person name="Gouzy J."/>
            <person name="Grassa C.J."/>
            <person name="Murat F."/>
            <person name="Staton S.E."/>
            <person name="Cottret L."/>
            <person name="Lelandais-Briere C."/>
            <person name="Owens G.L."/>
            <person name="Carrere S."/>
            <person name="Mayjonade B."/>
            <person name="Legrand L."/>
            <person name="Gill N."/>
            <person name="Kane N.C."/>
            <person name="Bowers J.E."/>
            <person name="Hubner S."/>
            <person name="Bellec A."/>
            <person name="Berard A."/>
            <person name="Berges H."/>
            <person name="Blanchet N."/>
            <person name="Boniface M.C."/>
            <person name="Brunel D."/>
            <person name="Catrice O."/>
            <person name="Chaidir N."/>
            <person name="Claudel C."/>
            <person name="Donnadieu C."/>
            <person name="Faraut T."/>
            <person name="Fievet G."/>
            <person name="Helmstetter N."/>
            <person name="King M."/>
            <person name="Knapp S.J."/>
            <person name="Lai Z."/>
            <person name="Le Paslier M.C."/>
            <person name="Lippi Y."/>
            <person name="Lorenzon L."/>
            <person name="Mandel J.R."/>
            <person name="Marage G."/>
            <person name="Marchand G."/>
            <person name="Marquand E."/>
            <person name="Bret-Mestries E."/>
            <person name="Morien E."/>
            <person name="Nambeesan S."/>
            <person name="Nguyen T."/>
            <person name="Pegot-Espagnet P."/>
            <person name="Pouilly N."/>
            <person name="Raftis F."/>
            <person name="Sallet E."/>
            <person name="Schiex T."/>
            <person name="Thomas J."/>
            <person name="Vandecasteele C."/>
            <person name="Vares D."/>
            <person name="Vear F."/>
            <person name="Vautrin S."/>
            <person name="Crespi M."/>
            <person name="Mangin B."/>
            <person name="Burke J.M."/>
            <person name="Salse J."/>
            <person name="Munos S."/>
            <person name="Vincourt P."/>
            <person name="Rieseberg L.H."/>
            <person name="Langlade N.B."/>
        </authorList>
    </citation>
    <scope>NUCLEOTIDE SEQUENCE</scope>
    <source>
        <tissue evidence="1">Leaves</tissue>
    </source>
</reference>
<protein>
    <submittedName>
        <fullName evidence="1">Uncharacterized protein</fullName>
    </submittedName>
</protein>
<dbReference type="Proteomes" id="UP000215914">
    <property type="component" value="Unassembled WGS sequence"/>
</dbReference>
<dbReference type="EMBL" id="MNCJ02000329">
    <property type="protein sequence ID" value="KAF5770006.1"/>
    <property type="molecule type" value="Genomic_DNA"/>
</dbReference>
<dbReference type="Gramene" id="mRNA:HanXRQr2_Chr14g0654721">
    <property type="protein sequence ID" value="CDS:HanXRQr2_Chr14g0654721.1"/>
    <property type="gene ID" value="HanXRQr2_Chr14g0654721"/>
</dbReference>
<sequence>MICSLSLLSLMLEQVKIIYETGIINLKVKPSVKYVAITGTVESKSKACLVREILWNFY</sequence>
<comment type="caution">
    <text evidence="1">The sequence shown here is derived from an EMBL/GenBank/DDBJ whole genome shotgun (WGS) entry which is preliminary data.</text>
</comment>
<proteinExistence type="predicted"/>
<evidence type="ECO:0000313" key="2">
    <source>
        <dbReference type="Proteomes" id="UP000215914"/>
    </source>
</evidence>
<evidence type="ECO:0000313" key="1">
    <source>
        <dbReference type="EMBL" id="KAF5770006.1"/>
    </source>
</evidence>
<name>A0A9K3H8I5_HELAN</name>
<reference evidence="1" key="2">
    <citation type="submission" date="2020-06" db="EMBL/GenBank/DDBJ databases">
        <title>Helianthus annuus Genome sequencing and assembly Release 2.</title>
        <authorList>
            <person name="Gouzy J."/>
            <person name="Langlade N."/>
            <person name="Munos S."/>
        </authorList>
    </citation>
    <scope>NUCLEOTIDE SEQUENCE</scope>
    <source>
        <tissue evidence="1">Leaves</tissue>
    </source>
</reference>
<dbReference type="AlphaFoldDB" id="A0A9K3H8I5"/>
<organism evidence="1 2">
    <name type="scientific">Helianthus annuus</name>
    <name type="common">Common sunflower</name>
    <dbReference type="NCBI Taxonomy" id="4232"/>
    <lineage>
        <taxon>Eukaryota</taxon>
        <taxon>Viridiplantae</taxon>
        <taxon>Streptophyta</taxon>
        <taxon>Embryophyta</taxon>
        <taxon>Tracheophyta</taxon>
        <taxon>Spermatophyta</taxon>
        <taxon>Magnoliopsida</taxon>
        <taxon>eudicotyledons</taxon>
        <taxon>Gunneridae</taxon>
        <taxon>Pentapetalae</taxon>
        <taxon>asterids</taxon>
        <taxon>campanulids</taxon>
        <taxon>Asterales</taxon>
        <taxon>Asteraceae</taxon>
        <taxon>Asteroideae</taxon>
        <taxon>Heliantheae alliance</taxon>
        <taxon>Heliantheae</taxon>
        <taxon>Helianthus</taxon>
    </lineage>
</organism>
<keyword evidence="2" id="KW-1185">Reference proteome</keyword>